<dbReference type="STRING" id="1424661.SAMN05216281_105113"/>
<evidence type="ECO:0000259" key="9">
    <source>
        <dbReference type="PROSITE" id="PS50850"/>
    </source>
</evidence>
<dbReference type="InterPro" id="IPR020846">
    <property type="entry name" value="MFS_dom"/>
</dbReference>
<dbReference type="SUPFAM" id="SSF103473">
    <property type="entry name" value="MFS general substrate transporter"/>
    <property type="match status" value="1"/>
</dbReference>
<keyword evidence="6 8" id="KW-0472">Membrane</keyword>
<dbReference type="Gene3D" id="1.20.1720.10">
    <property type="entry name" value="Multidrug resistance protein D"/>
    <property type="match status" value="1"/>
</dbReference>
<name>A0A1H8EZX3_9MICO</name>
<protein>
    <submittedName>
        <fullName evidence="10">DHA2 family efflux MFS transporter permease subunit</fullName>
    </submittedName>
</protein>
<feature type="transmembrane region" description="Helical" evidence="8">
    <location>
        <begin position="375"/>
        <end position="396"/>
    </location>
</feature>
<dbReference type="EMBL" id="SOFF01000041">
    <property type="protein sequence ID" value="TFB85446.1"/>
    <property type="molecule type" value="Genomic_DNA"/>
</dbReference>
<evidence type="ECO:0000256" key="4">
    <source>
        <dbReference type="ARBA" id="ARBA00022692"/>
    </source>
</evidence>
<comment type="subcellular location">
    <subcellularLocation>
        <location evidence="1">Cell membrane</location>
        <topology evidence="1">Multi-pass membrane protein</topology>
    </subcellularLocation>
</comment>
<reference evidence="10 11" key="1">
    <citation type="submission" date="2019-03" db="EMBL/GenBank/DDBJ databases">
        <title>Genomics of glacier-inhabiting Cryobacterium strains.</title>
        <authorList>
            <person name="Liu Q."/>
            <person name="Xin Y.-H."/>
        </authorList>
    </citation>
    <scope>NUCLEOTIDE SEQUENCE [LARGE SCALE GENOMIC DNA]</scope>
    <source>
        <strain evidence="10 11">Hh15</strain>
    </source>
</reference>
<dbReference type="InterPro" id="IPR005829">
    <property type="entry name" value="Sugar_transporter_CS"/>
</dbReference>
<feature type="transmembrane region" description="Helical" evidence="8">
    <location>
        <begin position="88"/>
        <end position="106"/>
    </location>
</feature>
<dbReference type="PROSITE" id="PS50850">
    <property type="entry name" value="MFS"/>
    <property type="match status" value="1"/>
</dbReference>
<dbReference type="PROSITE" id="PS00216">
    <property type="entry name" value="SUGAR_TRANSPORT_1"/>
    <property type="match status" value="1"/>
</dbReference>
<keyword evidence="11" id="KW-1185">Reference proteome</keyword>
<evidence type="ECO:0000256" key="6">
    <source>
        <dbReference type="ARBA" id="ARBA00023136"/>
    </source>
</evidence>
<feature type="compositionally biased region" description="Low complexity" evidence="7">
    <location>
        <begin position="9"/>
        <end position="38"/>
    </location>
</feature>
<dbReference type="Proteomes" id="UP000297654">
    <property type="component" value="Unassembled WGS sequence"/>
</dbReference>
<dbReference type="PANTHER" id="PTHR42718:SF46">
    <property type="entry name" value="BLR6921 PROTEIN"/>
    <property type="match status" value="1"/>
</dbReference>
<dbReference type="AlphaFoldDB" id="A0A1H8EZX3"/>
<organism evidence="10 11">
    <name type="scientific">Cryobacterium luteum</name>
    <dbReference type="NCBI Taxonomy" id="1424661"/>
    <lineage>
        <taxon>Bacteria</taxon>
        <taxon>Bacillati</taxon>
        <taxon>Actinomycetota</taxon>
        <taxon>Actinomycetes</taxon>
        <taxon>Micrococcales</taxon>
        <taxon>Microbacteriaceae</taxon>
        <taxon>Cryobacterium</taxon>
    </lineage>
</organism>
<dbReference type="InterPro" id="IPR011701">
    <property type="entry name" value="MFS"/>
</dbReference>
<accession>A0A1H8EZX3</accession>
<dbReference type="Pfam" id="PF07690">
    <property type="entry name" value="MFS_1"/>
    <property type="match status" value="1"/>
</dbReference>
<dbReference type="NCBIfam" id="TIGR00711">
    <property type="entry name" value="efflux_EmrB"/>
    <property type="match status" value="1"/>
</dbReference>
<feature type="transmembrane region" description="Helical" evidence="8">
    <location>
        <begin position="263"/>
        <end position="285"/>
    </location>
</feature>
<dbReference type="InterPro" id="IPR004638">
    <property type="entry name" value="EmrB-like"/>
</dbReference>
<evidence type="ECO:0000256" key="7">
    <source>
        <dbReference type="SAM" id="MobiDB-lite"/>
    </source>
</evidence>
<evidence type="ECO:0000256" key="1">
    <source>
        <dbReference type="ARBA" id="ARBA00004651"/>
    </source>
</evidence>
<keyword evidence="5 8" id="KW-1133">Transmembrane helix</keyword>
<keyword evidence="3" id="KW-1003">Cell membrane</keyword>
<feature type="transmembrane region" description="Helical" evidence="8">
    <location>
        <begin position="402"/>
        <end position="421"/>
    </location>
</feature>
<dbReference type="OrthoDB" id="4080117at2"/>
<keyword evidence="4 8" id="KW-0812">Transmembrane</keyword>
<proteinExistence type="predicted"/>
<feature type="transmembrane region" description="Helical" evidence="8">
    <location>
        <begin position="442"/>
        <end position="464"/>
    </location>
</feature>
<evidence type="ECO:0000256" key="3">
    <source>
        <dbReference type="ARBA" id="ARBA00022475"/>
    </source>
</evidence>
<feature type="transmembrane region" description="Helical" evidence="8">
    <location>
        <begin position="237"/>
        <end position="257"/>
    </location>
</feature>
<feature type="transmembrane region" description="Helical" evidence="8">
    <location>
        <begin position="177"/>
        <end position="197"/>
    </location>
</feature>
<feature type="domain" description="Major facilitator superfamily (MFS) profile" evidence="9">
    <location>
        <begin position="51"/>
        <end position="507"/>
    </location>
</feature>
<feature type="transmembrane region" description="Helical" evidence="8">
    <location>
        <begin position="306"/>
        <end position="331"/>
    </location>
</feature>
<dbReference type="PANTHER" id="PTHR42718">
    <property type="entry name" value="MAJOR FACILITATOR SUPERFAMILY MULTIDRUG TRANSPORTER MFSC"/>
    <property type="match status" value="1"/>
</dbReference>
<feature type="transmembrane region" description="Helical" evidence="8">
    <location>
        <begin position="343"/>
        <end position="363"/>
    </location>
</feature>
<gene>
    <name evidence="10" type="ORF">E3O10_15015</name>
</gene>
<dbReference type="CDD" id="cd17321">
    <property type="entry name" value="MFS_MMR_MDR_like"/>
    <property type="match status" value="1"/>
</dbReference>
<feature type="transmembrane region" description="Helical" evidence="8">
    <location>
        <begin position="147"/>
        <end position="165"/>
    </location>
</feature>
<dbReference type="Gene3D" id="1.20.1250.20">
    <property type="entry name" value="MFS general substrate transporter like domains"/>
    <property type="match status" value="1"/>
</dbReference>
<feature type="region of interest" description="Disordered" evidence="7">
    <location>
        <begin position="1"/>
        <end position="41"/>
    </location>
</feature>
<feature type="transmembrane region" description="Helical" evidence="8">
    <location>
        <begin position="49"/>
        <end position="73"/>
    </location>
</feature>
<dbReference type="InterPro" id="IPR036259">
    <property type="entry name" value="MFS_trans_sf"/>
</dbReference>
<evidence type="ECO:0000256" key="8">
    <source>
        <dbReference type="SAM" id="Phobius"/>
    </source>
</evidence>
<sequence length="520" mass="53390">MSTPPPTTVSPQTVSPESANTIGPTTAPPASAGATSASLKQSEPNPRRWWLLTIVALAQLTVVLDGTIVNIALPQAQEALGMSDGDRTWVVTLYSLVFGALLLLGGRIADFWGRKRSFIVGMAGFAIASALGGAAQSTWELLAARGLQGLFAALLAPASLALLTVNFPGGKDRIKAFAVYGAIAGGGAAVGLILGGVLTEYASWRWCLYVNVPIAILAIAAAVPVIRESKAHGNTRYDVPGAILVALGLGSLVFGFAQAENGWGTWPVLVCLPLGLVLLLLFVLVESRSNHPLLPLRIMANKVRGGAFLTALLSGAALLGGLLFLTLYFQIVLGYTPIQSGLASLPMTVTIMIGAGLLSKFLASTGVRIPMTVGPIVGAAGLLWLTQITVGGNYALEVLPGLILLGAGLAMIFVPLQNVALSGIAEHDAGAASAAVTAMQQIGGSLGAALFTALYTAAVSSYLVGKVPSQAVQLGALVSGYQSAFLWAAVIIFAAAPIAFFLVRPRREDLLGAGTAVHLG</sequence>
<comment type="caution">
    <text evidence="10">The sequence shown here is derived from an EMBL/GenBank/DDBJ whole genome shotgun (WGS) entry which is preliminary data.</text>
</comment>
<evidence type="ECO:0000313" key="10">
    <source>
        <dbReference type="EMBL" id="TFB85446.1"/>
    </source>
</evidence>
<feature type="transmembrane region" description="Helical" evidence="8">
    <location>
        <begin position="484"/>
        <end position="503"/>
    </location>
</feature>
<feature type="transmembrane region" description="Helical" evidence="8">
    <location>
        <begin position="203"/>
        <end position="225"/>
    </location>
</feature>
<dbReference type="GO" id="GO:0005886">
    <property type="term" value="C:plasma membrane"/>
    <property type="evidence" value="ECO:0007669"/>
    <property type="project" value="UniProtKB-SubCell"/>
</dbReference>
<evidence type="ECO:0000256" key="5">
    <source>
        <dbReference type="ARBA" id="ARBA00022989"/>
    </source>
</evidence>
<dbReference type="RefSeq" id="WP_092108916.1">
    <property type="nucleotide sequence ID" value="NZ_FOCN01000005.1"/>
</dbReference>
<evidence type="ECO:0000256" key="2">
    <source>
        <dbReference type="ARBA" id="ARBA00022448"/>
    </source>
</evidence>
<feature type="transmembrane region" description="Helical" evidence="8">
    <location>
        <begin position="118"/>
        <end position="135"/>
    </location>
</feature>
<evidence type="ECO:0000313" key="11">
    <source>
        <dbReference type="Proteomes" id="UP000297654"/>
    </source>
</evidence>
<keyword evidence="2" id="KW-0813">Transport</keyword>
<dbReference type="GO" id="GO:0022857">
    <property type="term" value="F:transmembrane transporter activity"/>
    <property type="evidence" value="ECO:0007669"/>
    <property type="project" value="InterPro"/>
</dbReference>